<protein>
    <recommendedName>
        <fullName evidence="1">F-box/LRR-repeat protein 15/At3g58940/PEG3-like LRR domain-containing protein</fullName>
    </recommendedName>
</protein>
<name>A0A5J9VQQ8_9POAL</name>
<keyword evidence="3" id="KW-1185">Reference proteome</keyword>
<gene>
    <name evidence="2" type="ORF">EJB05_11197</name>
</gene>
<dbReference type="SUPFAM" id="SSF52047">
    <property type="entry name" value="RNI-like"/>
    <property type="match status" value="1"/>
</dbReference>
<sequence length="400" mass="45092">MSPRALKAALAKVAVPKFSLLHIGPDDLEDDEDRPTFSSAGVASLLRTAARLDPIELRVVVCLEEDDRGVAVKLPRFARTTSILLDVPDLNLIRTGQGGGEFPMLERLSIRNCFINTGALISRCPFLRVLELDQCEDDNSLVIHSDTIEELVVVNNDEEDIQIKGVHIVAPVLKKFRLCTDSHEDFTMSIVAPMLENLSWDCGWRCSDIVIEKMWCLGNSGLELNKEESGCIVLRLDIHIPPALSVSYERKLQEIFQLPKFSVLELNLETCGHVYGPMVLNLLRSCNGIQRLKLATNQNAQRGEACTPDCPCDQPQNWRSQNSMMGLEEVEIENFKGTAHEVDFMKVLFRCSPLTKVVVKLESNVSTRSRRFKEIYSLFKENPFVECHVYRKCGKEVMDP</sequence>
<dbReference type="OrthoDB" id="671901at2759"/>
<accession>A0A5J9VQQ8</accession>
<dbReference type="InterPro" id="IPR055312">
    <property type="entry name" value="FBL15-like"/>
</dbReference>
<evidence type="ECO:0000259" key="1">
    <source>
        <dbReference type="Pfam" id="PF24758"/>
    </source>
</evidence>
<dbReference type="InterPro" id="IPR055411">
    <property type="entry name" value="LRR_FXL15/At3g58940/PEG3-like"/>
</dbReference>
<evidence type="ECO:0000313" key="3">
    <source>
        <dbReference type="Proteomes" id="UP000324897"/>
    </source>
</evidence>
<dbReference type="AlphaFoldDB" id="A0A5J9VQQ8"/>
<comment type="caution">
    <text evidence="2">The sequence shown here is derived from an EMBL/GenBank/DDBJ whole genome shotgun (WGS) entry which is preliminary data.</text>
</comment>
<dbReference type="PANTHER" id="PTHR34709">
    <property type="entry name" value="OS10G0396666 PROTEIN"/>
    <property type="match status" value="1"/>
</dbReference>
<dbReference type="Pfam" id="PF24758">
    <property type="entry name" value="LRR_At5g56370"/>
    <property type="match status" value="1"/>
</dbReference>
<dbReference type="Gramene" id="TVU37856">
    <property type="protein sequence ID" value="TVU37856"/>
    <property type="gene ID" value="EJB05_11197"/>
</dbReference>
<feature type="non-terminal residue" evidence="2">
    <location>
        <position position="1"/>
    </location>
</feature>
<proteinExistence type="predicted"/>
<reference evidence="2 3" key="1">
    <citation type="journal article" date="2019" name="Sci. Rep.">
        <title>A high-quality genome of Eragrostis curvula grass provides insights into Poaceae evolution and supports new strategies to enhance forage quality.</title>
        <authorList>
            <person name="Carballo J."/>
            <person name="Santos B.A.C.M."/>
            <person name="Zappacosta D."/>
            <person name="Garbus I."/>
            <person name="Selva J.P."/>
            <person name="Gallo C.A."/>
            <person name="Diaz A."/>
            <person name="Albertini E."/>
            <person name="Caccamo M."/>
            <person name="Echenique V."/>
        </authorList>
    </citation>
    <scope>NUCLEOTIDE SEQUENCE [LARGE SCALE GENOMIC DNA]</scope>
    <source>
        <strain evidence="3">cv. Victoria</strain>
        <tissue evidence="2">Leaf</tissue>
    </source>
</reference>
<dbReference type="PANTHER" id="PTHR34709:SF44">
    <property type="entry name" value="FBD DOMAIN-CONTAINING PROTEIN"/>
    <property type="match status" value="1"/>
</dbReference>
<dbReference type="EMBL" id="RWGY01000007">
    <property type="protein sequence ID" value="TVU37856.1"/>
    <property type="molecule type" value="Genomic_DNA"/>
</dbReference>
<feature type="domain" description="F-box/LRR-repeat protein 15/At3g58940/PEG3-like LRR" evidence="1">
    <location>
        <begin position="45"/>
        <end position="196"/>
    </location>
</feature>
<organism evidence="2 3">
    <name type="scientific">Eragrostis curvula</name>
    <name type="common">weeping love grass</name>
    <dbReference type="NCBI Taxonomy" id="38414"/>
    <lineage>
        <taxon>Eukaryota</taxon>
        <taxon>Viridiplantae</taxon>
        <taxon>Streptophyta</taxon>
        <taxon>Embryophyta</taxon>
        <taxon>Tracheophyta</taxon>
        <taxon>Spermatophyta</taxon>
        <taxon>Magnoliopsida</taxon>
        <taxon>Liliopsida</taxon>
        <taxon>Poales</taxon>
        <taxon>Poaceae</taxon>
        <taxon>PACMAD clade</taxon>
        <taxon>Chloridoideae</taxon>
        <taxon>Eragrostideae</taxon>
        <taxon>Eragrostidinae</taxon>
        <taxon>Eragrostis</taxon>
    </lineage>
</organism>
<evidence type="ECO:0000313" key="2">
    <source>
        <dbReference type="EMBL" id="TVU37856.1"/>
    </source>
</evidence>
<dbReference type="Proteomes" id="UP000324897">
    <property type="component" value="Chromosome 4"/>
</dbReference>